<dbReference type="SUPFAM" id="SSF102645">
    <property type="entry name" value="CoaB-like"/>
    <property type="match status" value="1"/>
</dbReference>
<gene>
    <name evidence="2" type="ORF">UCDDS831_g01864</name>
</gene>
<keyword evidence="2" id="KW-0436">Ligase</keyword>
<protein>
    <submittedName>
        <fullName evidence="2">Putative phosphopantothenate-cysteine ligase</fullName>
    </submittedName>
</protein>
<evidence type="ECO:0000256" key="1">
    <source>
        <dbReference type="SAM" id="MobiDB-lite"/>
    </source>
</evidence>
<dbReference type="Gene3D" id="3.40.50.10300">
    <property type="entry name" value="CoaB-like"/>
    <property type="match status" value="1"/>
</dbReference>
<dbReference type="PANTHER" id="PTHR12290">
    <property type="entry name" value="CORNICHON-RELATED"/>
    <property type="match status" value="1"/>
</dbReference>
<evidence type="ECO:0000313" key="3">
    <source>
        <dbReference type="Proteomes" id="UP000034182"/>
    </source>
</evidence>
<feature type="region of interest" description="Disordered" evidence="1">
    <location>
        <begin position="1"/>
        <end position="21"/>
    </location>
</feature>
<dbReference type="Proteomes" id="UP000034182">
    <property type="component" value="Unassembled WGS sequence"/>
</dbReference>
<dbReference type="EMBL" id="LAQI01000035">
    <property type="protein sequence ID" value="KKY25771.1"/>
    <property type="molecule type" value="Genomic_DNA"/>
</dbReference>
<dbReference type="GO" id="GO:0016874">
    <property type="term" value="F:ligase activity"/>
    <property type="evidence" value="ECO:0007669"/>
    <property type="project" value="UniProtKB-KW"/>
</dbReference>
<dbReference type="AlphaFoldDB" id="A0A0G2EUF5"/>
<evidence type="ECO:0000313" key="2">
    <source>
        <dbReference type="EMBL" id="KKY25771.1"/>
    </source>
</evidence>
<name>A0A0G2EUF5_9PEZI</name>
<reference evidence="2 3" key="1">
    <citation type="submission" date="2015-03" db="EMBL/GenBank/DDBJ databases">
        <authorList>
            <person name="Morales-Cruz A."/>
            <person name="Amrine K.C."/>
            <person name="Cantu D."/>
        </authorList>
    </citation>
    <scope>NUCLEOTIDE SEQUENCE [LARGE SCALE GENOMIC DNA]</scope>
    <source>
        <strain evidence="2">DS831</strain>
    </source>
</reference>
<reference evidence="2 3" key="2">
    <citation type="submission" date="2015-05" db="EMBL/GenBank/DDBJ databases">
        <title>Distinctive expansion of gene families associated with plant cell wall degradation and secondary metabolism in the genomes of grapevine trunk pathogens.</title>
        <authorList>
            <person name="Lawrence D.P."/>
            <person name="Travadon R."/>
            <person name="Rolshausen P.E."/>
            <person name="Baumgartner K."/>
        </authorList>
    </citation>
    <scope>NUCLEOTIDE SEQUENCE [LARGE SCALE GENOMIC DNA]</scope>
    <source>
        <strain evidence="2">DS831</strain>
    </source>
</reference>
<proteinExistence type="predicted"/>
<dbReference type="InterPro" id="IPR035929">
    <property type="entry name" value="CoaB-like_sf"/>
</dbReference>
<comment type="caution">
    <text evidence="2">The sequence shown here is derived from an EMBL/GenBank/DDBJ whole genome shotgun (WGS) entry which is preliminary data.</text>
</comment>
<organism evidence="2 3">
    <name type="scientific">Diplodia seriata</name>
    <dbReference type="NCBI Taxonomy" id="420778"/>
    <lineage>
        <taxon>Eukaryota</taxon>
        <taxon>Fungi</taxon>
        <taxon>Dikarya</taxon>
        <taxon>Ascomycota</taxon>
        <taxon>Pezizomycotina</taxon>
        <taxon>Dothideomycetes</taxon>
        <taxon>Dothideomycetes incertae sedis</taxon>
        <taxon>Botryosphaeriales</taxon>
        <taxon>Botryosphaeriaceae</taxon>
        <taxon>Diplodia</taxon>
    </lineage>
</organism>
<accession>A0A0G2EUF5</accession>
<feature type="region of interest" description="Disordered" evidence="1">
    <location>
        <begin position="209"/>
        <end position="229"/>
    </location>
</feature>
<sequence>MSHSASPVPAAAESQYFSSNPPPPSLQAHLTLARAFIARHAEEGRRVALVTSGGTTVPLEEQTVRYIDNFSAGTRAATSAEYFLQNGYAVIYLHRQFSLLPYSRHYSHNTRSFLDFMREDEAGRVIVDEEHQRKMLRVLRQYTEVKRQNTLLILSFVTITDYLWELREVAKLMRPLGSRALFYLAAAVSDFFVPKDRMVEHKIQSAEEFTAQQKDTPGGAVSNKPPPAARTEGKSLIIDLEPVPKFLKSLVDGWAPDAIIVSFKLETDPSMLLRKATYALKRYHHHLVIGNLLSTRKWEVVFVSADEGEKWIRVPRNRRGRSTSGIEALVGKAALQTKSDEDAIEENDQKLVDEKSMDPPVLSDAEPIVEIESLIVPEIARMHDKLIQKAEGSTS</sequence>